<evidence type="ECO:0000313" key="6">
    <source>
        <dbReference type="EMBL" id="AOS65309.1"/>
    </source>
</evidence>
<dbReference type="GO" id="GO:0006754">
    <property type="term" value="P:ATP biosynthetic process"/>
    <property type="evidence" value="ECO:0007669"/>
    <property type="project" value="TreeGrafter"/>
</dbReference>
<accession>A0AAC9N087</accession>
<dbReference type="Proteomes" id="UP000095210">
    <property type="component" value="Chromosome"/>
</dbReference>
<dbReference type="PROSITE" id="PS51462">
    <property type="entry name" value="NUDIX"/>
    <property type="match status" value="1"/>
</dbReference>
<keyword evidence="2 3" id="KW-0378">Hydrolase</keyword>
<dbReference type="InterPro" id="IPR020476">
    <property type="entry name" value="Nudix_hydrolase"/>
</dbReference>
<dbReference type="PRINTS" id="PR00502">
    <property type="entry name" value="NUDIXFAMILY"/>
</dbReference>
<evidence type="ECO:0000256" key="1">
    <source>
        <dbReference type="ARBA" id="ARBA00005582"/>
    </source>
</evidence>
<dbReference type="EMBL" id="CP014859">
    <property type="protein sequence ID" value="AOS65309.1"/>
    <property type="molecule type" value="Genomic_DNA"/>
</dbReference>
<dbReference type="SUPFAM" id="SSF55811">
    <property type="entry name" value="Nudix"/>
    <property type="match status" value="1"/>
</dbReference>
<dbReference type="SUPFAM" id="SSF53254">
    <property type="entry name" value="Phosphoglycerate mutase-like"/>
    <property type="match status" value="1"/>
</dbReference>
<organism evidence="6 7">
    <name type="scientific">Actinoalloteichus hymeniacidonis</name>
    <dbReference type="NCBI Taxonomy" id="340345"/>
    <lineage>
        <taxon>Bacteria</taxon>
        <taxon>Bacillati</taxon>
        <taxon>Actinomycetota</taxon>
        <taxon>Actinomycetes</taxon>
        <taxon>Pseudonocardiales</taxon>
        <taxon>Pseudonocardiaceae</taxon>
        <taxon>Actinoalloteichus</taxon>
    </lineage>
</organism>
<dbReference type="InterPro" id="IPR013078">
    <property type="entry name" value="His_Pase_superF_clade-1"/>
</dbReference>
<dbReference type="InterPro" id="IPR020084">
    <property type="entry name" value="NUDIX_hydrolase_CS"/>
</dbReference>
<name>A0AAC9N087_9PSEU</name>
<reference evidence="7" key="1">
    <citation type="submission" date="2016-03" db="EMBL/GenBank/DDBJ databases">
        <title>Complete genome sequence of the type strain Actinoalloteichus hymeniacidonis DSM 45092.</title>
        <authorList>
            <person name="Schaffert L."/>
            <person name="Albersmeier A."/>
            <person name="Winkler A."/>
            <person name="Kalinowski J."/>
            <person name="Zotchev S."/>
            <person name="Ruckert C."/>
        </authorList>
    </citation>
    <scope>NUCLEOTIDE SEQUENCE [LARGE SCALE GENOMIC DNA]</scope>
    <source>
        <strain evidence="7">HPA177(T) (DSM 45092(T))</strain>
    </source>
</reference>
<dbReference type="Pfam" id="PF00300">
    <property type="entry name" value="His_Phos_1"/>
    <property type="match status" value="1"/>
</dbReference>
<dbReference type="GO" id="GO:0004081">
    <property type="term" value="F:bis(5'-nucleosyl)-tetraphosphatase (asymmetrical) activity"/>
    <property type="evidence" value="ECO:0007669"/>
    <property type="project" value="TreeGrafter"/>
</dbReference>
<dbReference type="AlphaFoldDB" id="A0AAC9N087"/>
<evidence type="ECO:0000256" key="3">
    <source>
        <dbReference type="RuleBase" id="RU003476"/>
    </source>
</evidence>
<dbReference type="Gene3D" id="3.90.79.10">
    <property type="entry name" value="Nucleoside Triphosphate Pyrophosphohydrolase"/>
    <property type="match status" value="1"/>
</dbReference>
<dbReference type="InterPro" id="IPR029033">
    <property type="entry name" value="His_PPase_superfam"/>
</dbReference>
<feature type="compositionally biased region" description="Acidic residues" evidence="4">
    <location>
        <begin position="1"/>
        <end position="10"/>
    </location>
</feature>
<dbReference type="KEGG" id="ahm:TL08_22635"/>
<dbReference type="PANTHER" id="PTHR21340">
    <property type="entry name" value="DIADENOSINE 5,5-P1,P4-TETRAPHOSPHATE PYROPHOSPHOHYDROLASE MUTT"/>
    <property type="match status" value="1"/>
</dbReference>
<dbReference type="InterPro" id="IPR051325">
    <property type="entry name" value="Nudix_hydrolase_domain"/>
</dbReference>
<evidence type="ECO:0000259" key="5">
    <source>
        <dbReference type="PROSITE" id="PS51462"/>
    </source>
</evidence>
<dbReference type="PROSITE" id="PS00893">
    <property type="entry name" value="NUDIX_BOX"/>
    <property type="match status" value="1"/>
</dbReference>
<dbReference type="PANTHER" id="PTHR21340:SF0">
    <property type="entry name" value="BIS(5'-NUCLEOSYL)-TETRAPHOSPHATASE [ASYMMETRICAL]"/>
    <property type="match status" value="1"/>
</dbReference>
<feature type="region of interest" description="Disordered" evidence="4">
    <location>
        <begin position="1"/>
        <end position="33"/>
    </location>
</feature>
<dbReference type="CDD" id="cd07067">
    <property type="entry name" value="HP_PGM_like"/>
    <property type="match status" value="1"/>
</dbReference>
<dbReference type="InterPro" id="IPR015797">
    <property type="entry name" value="NUDIX_hydrolase-like_dom_sf"/>
</dbReference>
<evidence type="ECO:0000256" key="2">
    <source>
        <dbReference type="ARBA" id="ARBA00022801"/>
    </source>
</evidence>
<proteinExistence type="inferred from homology"/>
<dbReference type="SMART" id="SM00855">
    <property type="entry name" value="PGAM"/>
    <property type="match status" value="1"/>
</dbReference>
<dbReference type="InterPro" id="IPR000086">
    <property type="entry name" value="NUDIX_hydrolase_dom"/>
</dbReference>
<dbReference type="GO" id="GO:0006167">
    <property type="term" value="P:AMP biosynthetic process"/>
    <property type="evidence" value="ECO:0007669"/>
    <property type="project" value="TreeGrafter"/>
</dbReference>
<evidence type="ECO:0000313" key="7">
    <source>
        <dbReference type="Proteomes" id="UP000095210"/>
    </source>
</evidence>
<dbReference type="CDD" id="cd03673">
    <property type="entry name" value="NUDIX_Ap6A_hydrolase"/>
    <property type="match status" value="1"/>
</dbReference>
<comment type="similarity">
    <text evidence="1 3">Belongs to the Nudix hydrolase family.</text>
</comment>
<protein>
    <submittedName>
        <fullName evidence="6">Phosphoglycerate mutase family protein</fullName>
    </submittedName>
</protein>
<dbReference type="Pfam" id="PF00293">
    <property type="entry name" value="NUDIX"/>
    <property type="match status" value="1"/>
</dbReference>
<gene>
    <name evidence="6" type="ORF">TL08_22635</name>
</gene>
<dbReference type="RefSeq" id="WP_069851840.1">
    <property type="nucleotide sequence ID" value="NZ_CP014859.1"/>
</dbReference>
<feature type="domain" description="Nudix hydrolase" evidence="5">
    <location>
        <begin position="16"/>
        <end position="152"/>
    </location>
</feature>
<evidence type="ECO:0000256" key="4">
    <source>
        <dbReference type="SAM" id="MobiDB-lite"/>
    </source>
</evidence>
<keyword evidence="7" id="KW-1185">Reference proteome</keyword>
<sequence length="323" mass="35592">MSEATDDTTSDPERPKRIQASGAVLWRTGATQAEPEVALVHRPRYDDWSLPKGKARPGETRHAAAVREVAEETGVRPVLNRLLGEVAYTLPASVPGGPLRKTVRYYAAKEVTEAAERPADDEVDQVSWFPLSEAADRLSYPHDRVILRRFAELPADTRTLLLVRHAKAGRRSDWAGPDGLRPLSEAGRRQASALSQVLPLFGPDQVFSAPRTRCRQTVEQTAAVLGLTVHDEPLLSEEEYPSDPDRTHHRLLELLSSSPTTLLCSQGAVIPGVVRWLGEQTADGVNPVPEDPPNKKGSLWVLSFHPTRPELMGVEHISSAEDW</sequence>
<dbReference type="Gene3D" id="3.40.50.1240">
    <property type="entry name" value="Phosphoglycerate mutase-like"/>
    <property type="match status" value="1"/>
</dbReference>